<keyword evidence="6 7" id="KW-0472">Membrane</keyword>
<dbReference type="InterPro" id="IPR035906">
    <property type="entry name" value="MetI-like_sf"/>
</dbReference>
<feature type="transmembrane region" description="Helical" evidence="7">
    <location>
        <begin position="180"/>
        <end position="205"/>
    </location>
</feature>
<dbReference type="AlphaFoldDB" id="A0A6N3CKV1"/>
<proteinExistence type="inferred from homology"/>
<dbReference type="EMBL" id="CACRTR010000008">
    <property type="protein sequence ID" value="VYU13883.1"/>
    <property type="molecule type" value="Genomic_DNA"/>
</dbReference>
<keyword evidence="5 7" id="KW-1133">Transmembrane helix</keyword>
<organism evidence="8">
    <name type="scientific">Eubacterium limosum</name>
    <dbReference type="NCBI Taxonomy" id="1736"/>
    <lineage>
        <taxon>Bacteria</taxon>
        <taxon>Bacillati</taxon>
        <taxon>Bacillota</taxon>
        <taxon>Clostridia</taxon>
        <taxon>Eubacteriales</taxon>
        <taxon>Eubacteriaceae</taxon>
        <taxon>Eubacterium</taxon>
    </lineage>
</organism>
<keyword evidence="4 7" id="KW-0812">Transmembrane</keyword>
<evidence type="ECO:0000256" key="3">
    <source>
        <dbReference type="ARBA" id="ARBA00022475"/>
    </source>
</evidence>
<dbReference type="GO" id="GO:0055085">
    <property type="term" value="P:transmembrane transport"/>
    <property type="evidence" value="ECO:0007669"/>
    <property type="project" value="InterPro"/>
</dbReference>
<accession>A0A6N3CKV1</accession>
<sequence length="270" mass="28707">MERFRNILKRVDPVGWIVPALVVLVWLWLSASGQIPAYKLPSPVELVRVLADFASGGLGVTPYSGALWENLGISLLRVLSGFFIAGSLGMIMGFLTGRIPVLKRLFDPVIHLIKAVPGIGWLPIAIVWFGVGEGNTLFLMSLAAFFPVYVNTAAGAAAIPEMYIQAGQMLGAQGFGLFRAIVFPAAFPQAAVGLRLGLGVAWAYLVLGEVTGVTKGLGAIMSDARMLGHVEMVLTAMIVIAVAAKVTDFLLVAVCRRIYPRGGRGNESGI</sequence>
<evidence type="ECO:0000256" key="4">
    <source>
        <dbReference type="ARBA" id="ARBA00022692"/>
    </source>
</evidence>
<name>A0A6N3CKV1_EUBLI</name>
<evidence type="ECO:0000256" key="7">
    <source>
        <dbReference type="RuleBase" id="RU363032"/>
    </source>
</evidence>
<dbReference type="GO" id="GO:0005886">
    <property type="term" value="C:plasma membrane"/>
    <property type="evidence" value="ECO:0007669"/>
    <property type="project" value="UniProtKB-SubCell"/>
</dbReference>
<evidence type="ECO:0000256" key="1">
    <source>
        <dbReference type="ARBA" id="ARBA00004651"/>
    </source>
</evidence>
<evidence type="ECO:0000256" key="5">
    <source>
        <dbReference type="ARBA" id="ARBA00022989"/>
    </source>
</evidence>
<dbReference type="PROSITE" id="PS50928">
    <property type="entry name" value="ABC_TM1"/>
    <property type="match status" value="1"/>
</dbReference>
<dbReference type="PANTHER" id="PTHR30151:SF38">
    <property type="entry name" value="ALIPHATIC SULFONATES TRANSPORT PERMEASE PROTEIN SSUC-RELATED"/>
    <property type="match status" value="1"/>
</dbReference>
<reference evidence="8" key="1">
    <citation type="submission" date="2019-11" db="EMBL/GenBank/DDBJ databases">
        <authorList>
            <person name="Feng L."/>
        </authorList>
    </citation>
    <scope>NUCLEOTIDE SEQUENCE</scope>
    <source>
        <strain evidence="8">ElimosumLFYP34</strain>
    </source>
</reference>
<evidence type="ECO:0000313" key="8">
    <source>
        <dbReference type="EMBL" id="VYU13883.1"/>
    </source>
</evidence>
<dbReference type="PANTHER" id="PTHR30151">
    <property type="entry name" value="ALKANE SULFONATE ABC TRANSPORTER-RELATED, MEMBRANE SUBUNIT"/>
    <property type="match status" value="1"/>
</dbReference>
<dbReference type="CDD" id="cd06261">
    <property type="entry name" value="TM_PBP2"/>
    <property type="match status" value="1"/>
</dbReference>
<protein>
    <submittedName>
        <fullName evidence="8">Aliphatic sulfonates transport permease protein SsuC</fullName>
    </submittedName>
</protein>
<keyword evidence="2 7" id="KW-0813">Transport</keyword>
<feature type="transmembrane region" description="Helical" evidence="7">
    <location>
        <begin position="232"/>
        <end position="254"/>
    </location>
</feature>
<feature type="transmembrane region" description="Helical" evidence="7">
    <location>
        <begin position="12"/>
        <end position="31"/>
    </location>
</feature>
<feature type="transmembrane region" description="Helical" evidence="7">
    <location>
        <begin position="137"/>
        <end position="159"/>
    </location>
</feature>
<gene>
    <name evidence="8" type="primary">ssuC</name>
    <name evidence="8" type="ORF">ELLFYP34_02781</name>
</gene>
<dbReference type="SUPFAM" id="SSF161098">
    <property type="entry name" value="MetI-like"/>
    <property type="match status" value="1"/>
</dbReference>
<feature type="transmembrane region" description="Helical" evidence="7">
    <location>
        <begin position="75"/>
        <end position="97"/>
    </location>
</feature>
<keyword evidence="3" id="KW-1003">Cell membrane</keyword>
<evidence type="ECO:0000256" key="6">
    <source>
        <dbReference type="ARBA" id="ARBA00023136"/>
    </source>
</evidence>
<feature type="transmembrane region" description="Helical" evidence="7">
    <location>
        <begin position="109"/>
        <end position="131"/>
    </location>
</feature>
<dbReference type="Gene3D" id="1.10.3720.10">
    <property type="entry name" value="MetI-like"/>
    <property type="match status" value="1"/>
</dbReference>
<comment type="similarity">
    <text evidence="7">Belongs to the binding-protein-dependent transport system permease family.</text>
</comment>
<comment type="subcellular location">
    <subcellularLocation>
        <location evidence="1 7">Cell membrane</location>
        <topology evidence="1 7">Multi-pass membrane protein</topology>
    </subcellularLocation>
</comment>
<evidence type="ECO:0000256" key="2">
    <source>
        <dbReference type="ARBA" id="ARBA00022448"/>
    </source>
</evidence>
<dbReference type="InterPro" id="IPR000515">
    <property type="entry name" value="MetI-like"/>
</dbReference>
<dbReference type="Pfam" id="PF00528">
    <property type="entry name" value="BPD_transp_1"/>
    <property type="match status" value="1"/>
</dbReference>